<dbReference type="RefSeq" id="XP_008593211.1">
    <property type="nucleotide sequence ID" value="XM_008594989.1"/>
</dbReference>
<accession>A0ABM0SK20</accession>
<organism evidence="2 3">
    <name type="scientific">Galeopterus variegatus</name>
    <name type="common">Malayan flying lemur</name>
    <name type="synonym">Cynocephalus variegatus</name>
    <dbReference type="NCBI Taxonomy" id="482537"/>
    <lineage>
        <taxon>Eukaryota</taxon>
        <taxon>Metazoa</taxon>
        <taxon>Chordata</taxon>
        <taxon>Craniata</taxon>
        <taxon>Vertebrata</taxon>
        <taxon>Euteleostomi</taxon>
        <taxon>Mammalia</taxon>
        <taxon>Eutheria</taxon>
        <taxon>Euarchontoglires</taxon>
        <taxon>Dermoptera</taxon>
        <taxon>Cynocephalidae</taxon>
        <taxon>Galeopterus</taxon>
    </lineage>
</organism>
<dbReference type="Proteomes" id="UP000694923">
    <property type="component" value="Unplaced"/>
</dbReference>
<name>A0ABM0SK20_GALVR</name>
<reference evidence="3" key="1">
    <citation type="submission" date="2025-08" db="UniProtKB">
        <authorList>
            <consortium name="RefSeq"/>
        </authorList>
    </citation>
    <scope>IDENTIFICATION</scope>
</reference>
<feature type="chain" id="PRO_5046923917" evidence="1">
    <location>
        <begin position="19"/>
        <end position="93"/>
    </location>
</feature>
<evidence type="ECO:0000313" key="2">
    <source>
        <dbReference type="Proteomes" id="UP000694923"/>
    </source>
</evidence>
<keyword evidence="1" id="KW-0732">Signal</keyword>
<keyword evidence="2" id="KW-1185">Reference proteome</keyword>
<evidence type="ECO:0000256" key="1">
    <source>
        <dbReference type="SAM" id="SignalP"/>
    </source>
</evidence>
<dbReference type="GeneID" id="103610932"/>
<feature type="signal peptide" evidence="1">
    <location>
        <begin position="1"/>
        <end position="18"/>
    </location>
</feature>
<proteinExistence type="predicted"/>
<gene>
    <name evidence="3" type="primary">WFDC9</name>
</gene>
<protein>
    <submittedName>
        <fullName evidence="3">Protein WFDC9</fullName>
    </submittedName>
</protein>
<sequence>MKLWILLLTMLICEVVMFLPVLGSFKSKSFSDVEVEQCWVQPPIKYCRRRCTKIQTCLLPNHTCCWTYCGNICLNDEEPVKSILYPTFYVVHH</sequence>
<evidence type="ECO:0000313" key="3">
    <source>
        <dbReference type="RefSeq" id="XP_008593211.1"/>
    </source>
</evidence>